<evidence type="ECO:0000256" key="1">
    <source>
        <dbReference type="SAM" id="MobiDB-lite"/>
    </source>
</evidence>
<comment type="caution">
    <text evidence="2">The sequence shown here is derived from an EMBL/GenBank/DDBJ whole genome shotgun (WGS) entry which is preliminary data.</text>
</comment>
<accession>A0AAD9WZW6</accession>
<gene>
    <name evidence="2" type="ORF">Ddye_016061</name>
</gene>
<evidence type="ECO:0000313" key="2">
    <source>
        <dbReference type="EMBL" id="KAK2648572.1"/>
    </source>
</evidence>
<evidence type="ECO:0000313" key="3">
    <source>
        <dbReference type="Proteomes" id="UP001280121"/>
    </source>
</evidence>
<keyword evidence="3" id="KW-1185">Reference proteome</keyword>
<dbReference type="EMBL" id="JANJYI010000005">
    <property type="protein sequence ID" value="KAK2648572.1"/>
    <property type="molecule type" value="Genomic_DNA"/>
</dbReference>
<sequence length="57" mass="6373">MIGSKSSTRCGRDEVHHSLPLLSPVDPDPTSPEEVNPLPMTENYGCFRDRRSATFLK</sequence>
<name>A0AAD9WZW6_9ROSI</name>
<feature type="region of interest" description="Disordered" evidence="1">
    <location>
        <begin position="1"/>
        <end position="43"/>
    </location>
</feature>
<dbReference type="AlphaFoldDB" id="A0AAD9WZW6"/>
<dbReference type="Proteomes" id="UP001280121">
    <property type="component" value="Unassembled WGS sequence"/>
</dbReference>
<organism evidence="2 3">
    <name type="scientific">Dipteronia dyeriana</name>
    <dbReference type="NCBI Taxonomy" id="168575"/>
    <lineage>
        <taxon>Eukaryota</taxon>
        <taxon>Viridiplantae</taxon>
        <taxon>Streptophyta</taxon>
        <taxon>Embryophyta</taxon>
        <taxon>Tracheophyta</taxon>
        <taxon>Spermatophyta</taxon>
        <taxon>Magnoliopsida</taxon>
        <taxon>eudicotyledons</taxon>
        <taxon>Gunneridae</taxon>
        <taxon>Pentapetalae</taxon>
        <taxon>rosids</taxon>
        <taxon>malvids</taxon>
        <taxon>Sapindales</taxon>
        <taxon>Sapindaceae</taxon>
        <taxon>Hippocastanoideae</taxon>
        <taxon>Acereae</taxon>
        <taxon>Dipteronia</taxon>
    </lineage>
</organism>
<proteinExistence type="predicted"/>
<protein>
    <submittedName>
        <fullName evidence="2">Uncharacterized protein</fullName>
    </submittedName>
</protein>
<reference evidence="2" key="1">
    <citation type="journal article" date="2023" name="Plant J.">
        <title>Genome sequences and population genomics provide insights into the demographic history, inbreeding, and mutation load of two 'living fossil' tree species of Dipteronia.</title>
        <authorList>
            <person name="Feng Y."/>
            <person name="Comes H.P."/>
            <person name="Chen J."/>
            <person name="Zhu S."/>
            <person name="Lu R."/>
            <person name="Zhang X."/>
            <person name="Li P."/>
            <person name="Qiu J."/>
            <person name="Olsen K.M."/>
            <person name="Qiu Y."/>
        </authorList>
    </citation>
    <scope>NUCLEOTIDE SEQUENCE</scope>
    <source>
        <strain evidence="2">KIB01</strain>
    </source>
</reference>